<evidence type="ECO:0000256" key="3">
    <source>
        <dbReference type="ARBA" id="ARBA00022692"/>
    </source>
</evidence>
<feature type="region of interest" description="Disordered" evidence="12">
    <location>
        <begin position="594"/>
        <end position="614"/>
    </location>
</feature>
<evidence type="ECO:0000256" key="7">
    <source>
        <dbReference type="ARBA" id="ARBA00023288"/>
    </source>
</evidence>
<dbReference type="GO" id="GO:0005794">
    <property type="term" value="C:Golgi apparatus"/>
    <property type="evidence" value="ECO:0007669"/>
    <property type="project" value="TreeGrafter"/>
</dbReference>
<reference evidence="14 15" key="1">
    <citation type="journal article" date="2018" name="Nat. Ecol. Evol.">
        <title>Pezizomycetes genomes reveal the molecular basis of ectomycorrhizal truffle lifestyle.</title>
        <authorList>
            <person name="Murat C."/>
            <person name="Payen T."/>
            <person name="Noel B."/>
            <person name="Kuo A."/>
            <person name="Morin E."/>
            <person name="Chen J."/>
            <person name="Kohler A."/>
            <person name="Krizsan K."/>
            <person name="Balestrini R."/>
            <person name="Da Silva C."/>
            <person name="Montanini B."/>
            <person name="Hainaut M."/>
            <person name="Levati E."/>
            <person name="Barry K.W."/>
            <person name="Belfiori B."/>
            <person name="Cichocki N."/>
            <person name="Clum A."/>
            <person name="Dockter R.B."/>
            <person name="Fauchery L."/>
            <person name="Guy J."/>
            <person name="Iotti M."/>
            <person name="Le Tacon F."/>
            <person name="Lindquist E.A."/>
            <person name="Lipzen A."/>
            <person name="Malagnac F."/>
            <person name="Mello A."/>
            <person name="Molinier V."/>
            <person name="Miyauchi S."/>
            <person name="Poulain J."/>
            <person name="Riccioni C."/>
            <person name="Rubini A."/>
            <person name="Sitrit Y."/>
            <person name="Splivallo R."/>
            <person name="Traeger S."/>
            <person name="Wang M."/>
            <person name="Zifcakova L."/>
            <person name="Wipf D."/>
            <person name="Zambonelli A."/>
            <person name="Paolocci F."/>
            <person name="Nowrousian M."/>
            <person name="Ottonello S."/>
            <person name="Baldrian P."/>
            <person name="Spatafora J.W."/>
            <person name="Henrissat B."/>
            <person name="Nagy L.G."/>
            <person name="Aury J.M."/>
            <person name="Wincker P."/>
            <person name="Grigoriev I.V."/>
            <person name="Bonfante P."/>
            <person name="Martin F.M."/>
        </authorList>
    </citation>
    <scope>NUCLEOTIDE SEQUENCE [LARGE SCALE GENOMIC DNA]</scope>
    <source>
        <strain evidence="14 15">120613-1</strain>
    </source>
</reference>
<dbReference type="PANTHER" id="PTHR22883:SF43">
    <property type="entry name" value="PALMITOYLTRANSFERASE APP"/>
    <property type="match status" value="1"/>
</dbReference>
<organism evidence="14 15">
    <name type="scientific">Choiromyces venosus 120613-1</name>
    <dbReference type="NCBI Taxonomy" id="1336337"/>
    <lineage>
        <taxon>Eukaryota</taxon>
        <taxon>Fungi</taxon>
        <taxon>Dikarya</taxon>
        <taxon>Ascomycota</taxon>
        <taxon>Pezizomycotina</taxon>
        <taxon>Pezizomycetes</taxon>
        <taxon>Pezizales</taxon>
        <taxon>Tuberaceae</taxon>
        <taxon>Choiromyces</taxon>
    </lineage>
</organism>
<keyword evidence="5 11" id="KW-0472">Membrane</keyword>
<gene>
    <name evidence="14" type="ORF">L873DRAFT_1776328</name>
</gene>
<feature type="domain" description="Palmitoyltransferase DHHC" evidence="13">
    <location>
        <begin position="420"/>
        <end position="545"/>
    </location>
</feature>
<sequence>MASPRGSPLSAVFLNSPTHAGLPLSLHEINEDQPDGGAYSVISSRMTDVSDNGSDIMGLAEAQLSQNASSPRSSLQPGLGRANTRVSLTDPQPDAFSTRPSTAMSTSTAARGWSNPPPSRRGLSSVGGSQRGRPSSSASRTHAPSLTSHAFYRPMSSTKLQAQRGKVTEEDEAEQNRIRGFAQAARGGVSDRPPVLGLSMREPIIHQHRVSDDRTQYVQSDSESPIGHTMHTAQSITSVSPLNTSAESSIDNRQSVVNGHRVVMNGSNGNQLPKLDNSSRGSSVAKPKQQPQPYRGKNWQYFPGNTAFCLGGRFQTARDVPMNLLTAILVTLPACLFCGYSAKWLWQHVSPALPVTFGYLYLLCMMSFLKASVSDPGIYPRNVHPLETDETDDALAVPPPNGWALIKPLKPSQVHLEVPIKYCRTCRIWRPPRCHHCRVCDNCIETQDHHCVWLNNCVGRRNYRYFFTFVSTATLLAFYLLALSLIHLNEWKKQTNHSFSDAMREWQVPFGMVIYGALAAPYPLALLGYHVFLMARGETTREYLHGHKFVRSERHRPFAQINAFHNFVVVLCRPRPPTYIELKNNYQLGDQRFERQQPQQQSSVNEGETEDRADELAPVIERRILAS</sequence>
<dbReference type="EMBL" id="ML120438">
    <property type="protein sequence ID" value="RPA94345.1"/>
    <property type="molecule type" value="Genomic_DNA"/>
</dbReference>
<dbReference type="GO" id="GO:0006612">
    <property type="term" value="P:protein targeting to membrane"/>
    <property type="evidence" value="ECO:0007669"/>
    <property type="project" value="TreeGrafter"/>
</dbReference>
<dbReference type="PANTHER" id="PTHR22883">
    <property type="entry name" value="ZINC FINGER DHHC DOMAIN CONTAINING PROTEIN"/>
    <property type="match status" value="1"/>
</dbReference>
<accession>A0A3N4J829</accession>
<feature type="compositionally biased region" description="Polar residues" evidence="12">
    <location>
        <begin position="126"/>
        <end position="148"/>
    </location>
</feature>
<feature type="transmembrane region" description="Helical" evidence="11">
    <location>
        <begin position="465"/>
        <end position="488"/>
    </location>
</feature>
<keyword evidence="8 11" id="KW-0012">Acyltransferase</keyword>
<dbReference type="Proteomes" id="UP000276215">
    <property type="component" value="Unassembled WGS sequence"/>
</dbReference>
<feature type="compositionally biased region" description="Polar residues" evidence="12">
    <location>
        <begin position="98"/>
        <end position="109"/>
    </location>
</feature>
<evidence type="ECO:0000259" key="13">
    <source>
        <dbReference type="Pfam" id="PF01529"/>
    </source>
</evidence>
<feature type="transmembrane region" description="Helical" evidence="11">
    <location>
        <begin position="352"/>
        <end position="371"/>
    </location>
</feature>
<dbReference type="AlphaFoldDB" id="A0A3N4J829"/>
<dbReference type="GO" id="GO:0005783">
    <property type="term" value="C:endoplasmic reticulum"/>
    <property type="evidence" value="ECO:0007669"/>
    <property type="project" value="TreeGrafter"/>
</dbReference>
<dbReference type="EC" id="2.3.1.225" evidence="11"/>
<keyword evidence="3 11" id="KW-0812">Transmembrane</keyword>
<dbReference type="GO" id="GO:0019706">
    <property type="term" value="F:protein-cysteine S-palmitoyltransferase activity"/>
    <property type="evidence" value="ECO:0007669"/>
    <property type="project" value="UniProtKB-EC"/>
</dbReference>
<comment type="catalytic activity">
    <reaction evidence="10 11">
        <text>L-cysteinyl-[protein] + hexadecanoyl-CoA = S-hexadecanoyl-L-cysteinyl-[protein] + CoA</text>
        <dbReference type="Rhea" id="RHEA:36683"/>
        <dbReference type="Rhea" id="RHEA-COMP:10131"/>
        <dbReference type="Rhea" id="RHEA-COMP:11032"/>
        <dbReference type="ChEBI" id="CHEBI:29950"/>
        <dbReference type="ChEBI" id="CHEBI:57287"/>
        <dbReference type="ChEBI" id="CHEBI:57379"/>
        <dbReference type="ChEBI" id="CHEBI:74151"/>
        <dbReference type="EC" id="2.3.1.225"/>
    </reaction>
</comment>
<evidence type="ECO:0000256" key="4">
    <source>
        <dbReference type="ARBA" id="ARBA00022989"/>
    </source>
</evidence>
<protein>
    <recommendedName>
        <fullName evidence="11">Palmitoyltransferase</fullName>
        <ecNumber evidence="11">2.3.1.225</ecNumber>
    </recommendedName>
</protein>
<evidence type="ECO:0000256" key="6">
    <source>
        <dbReference type="ARBA" id="ARBA00023139"/>
    </source>
</evidence>
<evidence type="ECO:0000256" key="2">
    <source>
        <dbReference type="ARBA" id="ARBA00022679"/>
    </source>
</evidence>
<comment type="subcellular location">
    <subcellularLocation>
        <location evidence="1">Endomembrane system</location>
        <topology evidence="1">Multi-pass membrane protein</topology>
    </subcellularLocation>
</comment>
<dbReference type="STRING" id="1336337.A0A3N4J829"/>
<proteinExistence type="inferred from homology"/>
<dbReference type="Pfam" id="PF01529">
    <property type="entry name" value="DHHC"/>
    <property type="match status" value="1"/>
</dbReference>
<evidence type="ECO:0000256" key="9">
    <source>
        <dbReference type="ARBA" id="ARBA00023463"/>
    </source>
</evidence>
<evidence type="ECO:0000313" key="14">
    <source>
        <dbReference type="EMBL" id="RPA94345.1"/>
    </source>
</evidence>
<evidence type="ECO:0000256" key="10">
    <source>
        <dbReference type="ARBA" id="ARBA00048048"/>
    </source>
</evidence>
<evidence type="ECO:0000256" key="11">
    <source>
        <dbReference type="RuleBase" id="RU079119"/>
    </source>
</evidence>
<keyword evidence="6" id="KW-0564">Palmitate</keyword>
<keyword evidence="7" id="KW-0449">Lipoprotein</keyword>
<dbReference type="InterPro" id="IPR039859">
    <property type="entry name" value="PFA4/ZDH16/20/ERF2-like"/>
</dbReference>
<comment type="domain">
    <text evidence="11">The DHHC domain is required for palmitoyltransferase activity.</text>
</comment>
<dbReference type="OrthoDB" id="9909019at2759"/>
<evidence type="ECO:0000256" key="5">
    <source>
        <dbReference type="ARBA" id="ARBA00023136"/>
    </source>
</evidence>
<dbReference type="InterPro" id="IPR001594">
    <property type="entry name" value="Palmitoyltrfase_DHHC"/>
</dbReference>
<evidence type="ECO:0000256" key="1">
    <source>
        <dbReference type="ARBA" id="ARBA00004127"/>
    </source>
</evidence>
<keyword evidence="4 11" id="KW-1133">Transmembrane helix</keyword>
<comment type="similarity">
    <text evidence="9">Belongs to the DHHC palmitoyltransferase family. ERF2/ZDHHC9 subfamily.</text>
</comment>
<feature type="compositionally biased region" description="Polar residues" evidence="12">
    <location>
        <begin position="64"/>
        <end position="76"/>
    </location>
</feature>
<feature type="transmembrane region" description="Helical" evidence="11">
    <location>
        <begin position="508"/>
        <end position="532"/>
    </location>
</feature>
<feature type="region of interest" description="Disordered" evidence="12">
    <location>
        <begin position="64"/>
        <end position="174"/>
    </location>
</feature>
<evidence type="ECO:0000313" key="15">
    <source>
        <dbReference type="Proteomes" id="UP000276215"/>
    </source>
</evidence>
<dbReference type="PROSITE" id="PS50216">
    <property type="entry name" value="DHHC"/>
    <property type="match status" value="1"/>
</dbReference>
<evidence type="ECO:0000256" key="12">
    <source>
        <dbReference type="SAM" id="MobiDB-lite"/>
    </source>
</evidence>
<name>A0A3N4J829_9PEZI</name>
<keyword evidence="2 11" id="KW-0808">Transferase</keyword>
<keyword evidence="15" id="KW-1185">Reference proteome</keyword>
<evidence type="ECO:0000256" key="8">
    <source>
        <dbReference type="ARBA" id="ARBA00023315"/>
    </source>
</evidence>
<feature type="region of interest" description="Disordered" evidence="12">
    <location>
        <begin position="262"/>
        <end position="296"/>
    </location>
</feature>
<feature type="compositionally biased region" description="Polar residues" evidence="12">
    <location>
        <begin position="265"/>
        <end position="282"/>
    </location>
</feature>